<dbReference type="InterPro" id="IPR003694">
    <property type="entry name" value="NAD_synthase"/>
</dbReference>
<feature type="active site" description="For glutaminase activity" evidence="7">
    <location>
        <position position="115"/>
    </location>
</feature>
<comment type="function">
    <text evidence="7">Catalyzes the ATP-dependent amidation of deamido-NAD to form NAD. Uses L-glutamine as a nitrogen source.</text>
</comment>
<comment type="pathway">
    <text evidence="1 7 8">Cofactor biosynthesis; NAD(+) biosynthesis; NAD(+) from deamido-NAD(+) (L-Gln route): step 1/1.</text>
</comment>
<feature type="active site" description="Proton acceptor; for glutaminase activity" evidence="7">
    <location>
        <position position="46"/>
    </location>
</feature>
<keyword evidence="12" id="KW-1185">Reference proteome</keyword>
<dbReference type="InterPro" id="IPR003010">
    <property type="entry name" value="C-N_Hydrolase"/>
</dbReference>
<name>A0ABR7NMW9_9FIRM</name>
<feature type="binding site" evidence="7">
    <location>
        <begin position="470"/>
        <end position="473"/>
    </location>
    <ligand>
        <name>deamido-NAD(+)</name>
        <dbReference type="ChEBI" id="CHEBI:58437"/>
        <note>ligand shared between two neighboring subunits</note>
    </ligand>
</feature>
<dbReference type="Gene3D" id="3.60.110.10">
    <property type="entry name" value="Carbon-nitrogen hydrolase"/>
    <property type="match status" value="1"/>
</dbReference>
<dbReference type="PANTHER" id="PTHR23090">
    <property type="entry name" value="NH 3 /GLUTAMINE-DEPENDENT NAD + SYNTHETASE"/>
    <property type="match status" value="1"/>
</dbReference>
<dbReference type="InterPro" id="IPR014729">
    <property type="entry name" value="Rossmann-like_a/b/a_fold"/>
</dbReference>
<evidence type="ECO:0000256" key="8">
    <source>
        <dbReference type="PIRNR" id="PIRNR006630"/>
    </source>
</evidence>
<feature type="binding site" evidence="7">
    <location>
        <position position="197"/>
    </location>
    <ligand>
        <name>L-glutamine</name>
        <dbReference type="ChEBI" id="CHEBI:58359"/>
    </ligand>
</feature>
<feature type="binding site" evidence="7">
    <location>
        <position position="436"/>
    </location>
    <ligand>
        <name>deamido-NAD(+)</name>
        <dbReference type="ChEBI" id="CHEBI:58437"/>
        <note>ligand shared between two neighboring subunits</note>
    </ligand>
</feature>
<evidence type="ECO:0000256" key="2">
    <source>
        <dbReference type="ARBA" id="ARBA00007145"/>
    </source>
</evidence>
<dbReference type="GO" id="GO:0008795">
    <property type="term" value="F:NAD+ synthase activity"/>
    <property type="evidence" value="ECO:0007669"/>
    <property type="project" value="UniProtKB-EC"/>
</dbReference>
<keyword evidence="6 7" id="KW-0520">NAD</keyword>
<feature type="binding site" evidence="7">
    <location>
        <position position="460"/>
    </location>
    <ligand>
        <name>ATP</name>
        <dbReference type="ChEBI" id="CHEBI:30616"/>
    </ligand>
</feature>
<evidence type="ECO:0000256" key="3">
    <source>
        <dbReference type="ARBA" id="ARBA00022598"/>
    </source>
</evidence>
<dbReference type="InterPro" id="IPR041856">
    <property type="entry name" value="NAD+_synth_C"/>
</dbReference>
<keyword evidence="4 7" id="KW-0547">Nucleotide-binding</keyword>
<dbReference type="InterPro" id="IPR014445">
    <property type="entry name" value="Gln-dep_NAD_synthase"/>
</dbReference>
<dbReference type="InterPro" id="IPR022310">
    <property type="entry name" value="NAD/GMP_synthase"/>
</dbReference>
<reference evidence="11 12" key="1">
    <citation type="submission" date="2020-08" db="EMBL/GenBank/DDBJ databases">
        <title>Genome public.</title>
        <authorList>
            <person name="Liu C."/>
            <person name="Sun Q."/>
        </authorList>
    </citation>
    <scope>NUCLEOTIDE SEQUENCE [LARGE SCALE GENOMIC DNA]</scope>
    <source>
        <strain evidence="11 12">BX1</strain>
    </source>
</reference>
<keyword evidence="3 7" id="KW-0436">Ligase</keyword>
<dbReference type="HAMAP" id="MF_02090">
    <property type="entry name" value="NadE_glutamine_dep"/>
    <property type="match status" value="1"/>
</dbReference>
<dbReference type="CDD" id="cd07570">
    <property type="entry name" value="GAT_Gln-NAD-synth"/>
    <property type="match status" value="1"/>
</dbReference>
<evidence type="ECO:0000256" key="7">
    <source>
        <dbReference type="HAMAP-Rule" id="MF_02090"/>
    </source>
</evidence>
<evidence type="ECO:0000256" key="1">
    <source>
        <dbReference type="ARBA" id="ARBA00005188"/>
    </source>
</evidence>
<protein>
    <recommendedName>
        <fullName evidence="7 8">Glutamine-dependent NAD(+) synthetase</fullName>
        <ecNumber evidence="7 8">6.3.5.1</ecNumber>
    </recommendedName>
    <alternativeName>
        <fullName evidence="7 8">NAD(+) synthase [glutamine-hydrolyzing]</fullName>
    </alternativeName>
</protein>
<evidence type="ECO:0000256" key="6">
    <source>
        <dbReference type="ARBA" id="ARBA00023027"/>
    </source>
</evidence>
<dbReference type="RefSeq" id="WP_262401116.1">
    <property type="nucleotide sequence ID" value="NZ_JACRTB010000048.1"/>
</dbReference>
<feature type="binding site" evidence="7">
    <location>
        <begin position="350"/>
        <end position="357"/>
    </location>
    <ligand>
        <name>ATP</name>
        <dbReference type="ChEBI" id="CHEBI:30616"/>
    </ligand>
</feature>
<dbReference type="EC" id="6.3.5.1" evidence="7 8"/>
<proteinExistence type="inferred from homology"/>
<organism evidence="11 12">
    <name type="scientific">Yanshouia hominis</name>
    <dbReference type="NCBI Taxonomy" id="2763673"/>
    <lineage>
        <taxon>Bacteria</taxon>
        <taxon>Bacillati</taxon>
        <taxon>Bacillota</taxon>
        <taxon>Clostridia</taxon>
        <taxon>Eubacteriales</taxon>
        <taxon>Oscillospiraceae</taxon>
        <taxon>Yanshouia</taxon>
    </lineage>
</organism>
<dbReference type="Gene3D" id="3.40.50.620">
    <property type="entry name" value="HUPs"/>
    <property type="match status" value="1"/>
</dbReference>
<accession>A0ABR7NMW9</accession>
<feature type="binding site" evidence="7">
    <location>
        <position position="203"/>
    </location>
    <ligand>
        <name>L-glutamine</name>
        <dbReference type="ChEBI" id="CHEBI:58359"/>
    </ligand>
</feature>
<dbReference type="PROSITE" id="PS50263">
    <property type="entry name" value="CN_HYDROLASE"/>
    <property type="match status" value="1"/>
</dbReference>
<dbReference type="Proteomes" id="UP000658131">
    <property type="component" value="Unassembled WGS sequence"/>
</dbReference>
<evidence type="ECO:0000256" key="9">
    <source>
        <dbReference type="RuleBase" id="RU003811"/>
    </source>
</evidence>
<dbReference type="SUPFAM" id="SSF56317">
    <property type="entry name" value="Carbon-nitrogen hydrolase"/>
    <property type="match status" value="1"/>
</dbReference>
<evidence type="ECO:0000259" key="10">
    <source>
        <dbReference type="PROSITE" id="PS50263"/>
    </source>
</evidence>
<comment type="similarity">
    <text evidence="9">Belongs to the NAD synthetase family.</text>
</comment>
<dbReference type="SUPFAM" id="SSF52402">
    <property type="entry name" value="Adenine nucleotide alpha hydrolases-like"/>
    <property type="match status" value="1"/>
</dbReference>
<dbReference type="CDD" id="cd00553">
    <property type="entry name" value="NAD_synthase"/>
    <property type="match status" value="1"/>
</dbReference>
<feature type="active site" description="Nucleophile; for glutaminase activity" evidence="7">
    <location>
        <position position="170"/>
    </location>
</feature>
<evidence type="ECO:0000313" key="12">
    <source>
        <dbReference type="Proteomes" id="UP000658131"/>
    </source>
</evidence>
<feature type="binding site" evidence="7">
    <location>
        <position position="121"/>
    </location>
    <ligand>
        <name>L-glutamine</name>
        <dbReference type="ChEBI" id="CHEBI:58359"/>
    </ligand>
</feature>
<keyword evidence="5 7" id="KW-0067">ATP-binding</keyword>
<comment type="caution">
    <text evidence="11">The sequence shown here is derived from an EMBL/GenBank/DDBJ whole genome shotgun (WGS) entry which is preliminary data.</text>
</comment>
<dbReference type="Pfam" id="PF00795">
    <property type="entry name" value="CN_hydrolase"/>
    <property type="match status" value="1"/>
</dbReference>
<evidence type="ECO:0000256" key="4">
    <source>
        <dbReference type="ARBA" id="ARBA00022741"/>
    </source>
</evidence>
<feature type="binding site" evidence="7">
    <location>
        <position position="465"/>
    </location>
    <ligand>
        <name>deamido-NAD(+)</name>
        <dbReference type="ChEBI" id="CHEBI:58437"/>
        <note>ligand shared between two neighboring subunits</note>
    </ligand>
</feature>
<dbReference type="PIRSF" id="PIRSF006630">
    <property type="entry name" value="NADS_GAT"/>
    <property type="match status" value="1"/>
</dbReference>
<evidence type="ECO:0000313" key="11">
    <source>
        <dbReference type="EMBL" id="MBC8577761.1"/>
    </source>
</evidence>
<dbReference type="Gene3D" id="1.10.10.1140">
    <property type="entry name" value="Glutamine-dependent NAD+ synthetase, C-terminal domain"/>
    <property type="match status" value="1"/>
</dbReference>
<dbReference type="EMBL" id="JACRTB010000048">
    <property type="protein sequence ID" value="MBC8577761.1"/>
    <property type="molecule type" value="Genomic_DNA"/>
</dbReference>
<dbReference type="NCBIfam" id="TIGR00552">
    <property type="entry name" value="nadE"/>
    <property type="match status" value="1"/>
</dbReference>
<feature type="binding site" evidence="7">
    <location>
        <position position="597"/>
    </location>
    <ligand>
        <name>deamido-NAD(+)</name>
        <dbReference type="ChEBI" id="CHEBI:58437"/>
        <note>ligand shared between two neighboring subunits</note>
    </ligand>
</feature>
<dbReference type="InterPro" id="IPR036526">
    <property type="entry name" value="C-N_Hydrolase_sf"/>
</dbReference>
<comment type="catalytic activity">
    <reaction evidence="7 8">
        <text>deamido-NAD(+) + L-glutamine + ATP + H2O = L-glutamate + AMP + diphosphate + NAD(+) + H(+)</text>
        <dbReference type="Rhea" id="RHEA:24384"/>
        <dbReference type="ChEBI" id="CHEBI:15377"/>
        <dbReference type="ChEBI" id="CHEBI:15378"/>
        <dbReference type="ChEBI" id="CHEBI:29985"/>
        <dbReference type="ChEBI" id="CHEBI:30616"/>
        <dbReference type="ChEBI" id="CHEBI:33019"/>
        <dbReference type="ChEBI" id="CHEBI:57540"/>
        <dbReference type="ChEBI" id="CHEBI:58359"/>
        <dbReference type="ChEBI" id="CHEBI:58437"/>
        <dbReference type="ChEBI" id="CHEBI:456215"/>
        <dbReference type="EC" id="6.3.5.1"/>
    </reaction>
</comment>
<comment type="similarity">
    <text evidence="2 7 8">In the C-terminal section; belongs to the NAD synthetase family.</text>
</comment>
<sequence>MKDGFIRAVCAAPSLRVADCRYNVSQMIEAIKAAAKSKAKLLVFPELSVTGYTCGDLFGQKVLLDGAEEGLSRLLKASVGLDLIILAGLPVPSGGKLYNCAAVFQNGVLLGVIPKSNLPAYGEFYERRNFTPAFEGIREVVLCGQAAPFGTNLLFSCSELPDFVLAVEICEDLWVPAPPSVRHASAGATVIANLSASDEIVGKPAYRRSLIAGQSARLLCGYLYADAGRGESTTDMVFSGNSLIAENGAILAEAPIFSGEAASTELDVARLAAERRRMTTFPAACTDGYRVISFSFTPAETELTRTVPARPFVPRDEQERADRCEEILSIQANGLRKRLEHSRAKTAVLGLSGGLDSTLALLVCARAMSLLGRPASDIVALTMPCFGTTARTKGNAEHLAERIGATLRIIDIAAAVKQHFQDIGHNPDEFNVVFENSQARERTQLLMDVANQTGGLVIGTGDLSELALGWATYNGDHMSMYGVNASIPKTLIRHLVSYEADRTADADLAAVLRDVLDTPVSPELLPPKDGEISQKTEGLVGPYDLHDFFLYYAVRWGFSPAKILRLAERAFAGDFDRETILHWMKIFYRRFFSQQFKRSCLPDGPKVGSVTLSPRGDWRMPSDAASGLWLSELENL</sequence>
<feature type="domain" description="CN hydrolase" evidence="10">
    <location>
        <begin position="6"/>
        <end position="268"/>
    </location>
</feature>
<gene>
    <name evidence="7" type="primary">nadE</name>
    <name evidence="11" type="ORF">H8717_15310</name>
</gene>
<evidence type="ECO:0000256" key="5">
    <source>
        <dbReference type="ARBA" id="ARBA00022840"/>
    </source>
</evidence>
<dbReference type="NCBIfam" id="NF002730">
    <property type="entry name" value="PRK02628.1"/>
    <property type="match status" value="1"/>
</dbReference>
<dbReference type="Pfam" id="PF02540">
    <property type="entry name" value="NAD_synthase"/>
    <property type="match status" value="1"/>
</dbReference>
<dbReference type="PANTHER" id="PTHR23090:SF9">
    <property type="entry name" value="GLUTAMINE-DEPENDENT NAD(+) SYNTHETASE"/>
    <property type="match status" value="1"/>
</dbReference>